<dbReference type="InterPro" id="IPR013561">
    <property type="entry name" value="FilR1_middle_dom"/>
</dbReference>
<accession>A0ABD5PGK4</accession>
<evidence type="ECO:0000259" key="2">
    <source>
        <dbReference type="Pfam" id="PF25213"/>
    </source>
</evidence>
<protein>
    <submittedName>
        <fullName evidence="3">Helix-turn-helix transcriptional regulator</fullName>
    </submittedName>
</protein>
<sequence length="265" mass="29374">MRTPLDDVEFLARSGRRVEVLDELSRGPHTRSELRDRIGASQATLGRILDDFCERGWARKEDRVYRVTPFGALLAEEFGDLLGTVETMQRLGAVSAWFPLDGMDLDLHEFRDATVTLPTRSDVLAHIRRAESLVQEAAHVQVLSGSVFRDTMRLQHRRVVGGEQTQEVILSAAAVGTALADPEMREWTRRMVASDGAAVYCYDGEVPVMLGVADGVAVIVPIDDQGVPRAVIESENPTVVAWVDRTIDDYRDHARRLTPELVVGG</sequence>
<evidence type="ECO:0000259" key="1">
    <source>
        <dbReference type="Pfam" id="PF08350"/>
    </source>
</evidence>
<dbReference type="Pfam" id="PF08350">
    <property type="entry name" value="FilR1_middle"/>
    <property type="match status" value="1"/>
</dbReference>
<keyword evidence="4" id="KW-1185">Reference proteome</keyword>
<dbReference type="Gene3D" id="1.10.10.10">
    <property type="entry name" value="Winged helix-like DNA-binding domain superfamily/Winged helix DNA-binding domain"/>
    <property type="match status" value="1"/>
</dbReference>
<dbReference type="InterPro" id="IPR036388">
    <property type="entry name" value="WH-like_DNA-bd_sf"/>
</dbReference>
<dbReference type="AlphaFoldDB" id="A0ABD5PGK4"/>
<dbReference type="RefSeq" id="WP_267621285.1">
    <property type="nucleotide sequence ID" value="NZ_JAODIW010000006.1"/>
</dbReference>
<gene>
    <name evidence="3" type="ORF">ACFO0N_17710</name>
</gene>
<dbReference type="Proteomes" id="UP001595921">
    <property type="component" value="Unassembled WGS sequence"/>
</dbReference>
<dbReference type="InterPro" id="IPR057527">
    <property type="entry name" value="HVO_A0261-like_N"/>
</dbReference>
<proteinExistence type="predicted"/>
<evidence type="ECO:0000313" key="4">
    <source>
        <dbReference type="Proteomes" id="UP001595921"/>
    </source>
</evidence>
<dbReference type="SUPFAM" id="SSF46785">
    <property type="entry name" value="Winged helix' DNA-binding domain"/>
    <property type="match status" value="1"/>
</dbReference>
<comment type="caution">
    <text evidence="3">The sequence shown here is derived from an EMBL/GenBank/DDBJ whole genome shotgun (WGS) entry which is preliminary data.</text>
</comment>
<evidence type="ECO:0000313" key="3">
    <source>
        <dbReference type="EMBL" id="MFC4359785.1"/>
    </source>
</evidence>
<feature type="domain" description="HVO-A0261-like N-terminal" evidence="2">
    <location>
        <begin position="6"/>
        <end position="90"/>
    </location>
</feature>
<dbReference type="InterPro" id="IPR036390">
    <property type="entry name" value="WH_DNA-bd_sf"/>
</dbReference>
<dbReference type="Pfam" id="PF25213">
    <property type="entry name" value="HVO_A0261_N"/>
    <property type="match status" value="1"/>
</dbReference>
<dbReference type="EMBL" id="JBHSDS010000008">
    <property type="protein sequence ID" value="MFC4359785.1"/>
    <property type="molecule type" value="Genomic_DNA"/>
</dbReference>
<feature type="domain" description="Methanogenesis regulatory protein FilR1 middle" evidence="1">
    <location>
        <begin position="127"/>
        <end position="252"/>
    </location>
</feature>
<organism evidence="3 4">
    <name type="scientific">Halobium salinum</name>
    <dbReference type="NCBI Taxonomy" id="1364940"/>
    <lineage>
        <taxon>Archaea</taxon>
        <taxon>Methanobacteriati</taxon>
        <taxon>Methanobacteriota</taxon>
        <taxon>Stenosarchaea group</taxon>
        <taxon>Halobacteria</taxon>
        <taxon>Halobacteriales</taxon>
        <taxon>Haloferacaceae</taxon>
        <taxon>Halobium</taxon>
    </lineage>
</organism>
<name>A0ABD5PGK4_9EURY</name>
<reference evidence="3 4" key="1">
    <citation type="journal article" date="2019" name="Int. J. Syst. Evol. Microbiol.">
        <title>The Global Catalogue of Microorganisms (GCM) 10K type strain sequencing project: providing services to taxonomists for standard genome sequencing and annotation.</title>
        <authorList>
            <consortium name="The Broad Institute Genomics Platform"/>
            <consortium name="The Broad Institute Genome Sequencing Center for Infectious Disease"/>
            <person name="Wu L."/>
            <person name="Ma J."/>
        </authorList>
    </citation>
    <scope>NUCLEOTIDE SEQUENCE [LARGE SCALE GENOMIC DNA]</scope>
    <source>
        <strain evidence="3 4">CGMCC 1.12553</strain>
    </source>
</reference>